<gene>
    <name evidence="1" type="ORF">SCALOS_LOCUS7642</name>
</gene>
<name>A0ACA9MY54_9GLOM</name>
<evidence type="ECO:0000313" key="2">
    <source>
        <dbReference type="Proteomes" id="UP000789860"/>
    </source>
</evidence>
<proteinExistence type="predicted"/>
<reference evidence="1" key="1">
    <citation type="submission" date="2021-06" db="EMBL/GenBank/DDBJ databases">
        <authorList>
            <person name="Kallberg Y."/>
            <person name="Tangrot J."/>
            <person name="Rosling A."/>
        </authorList>
    </citation>
    <scope>NUCLEOTIDE SEQUENCE</scope>
    <source>
        <strain evidence="1">AU212A</strain>
    </source>
</reference>
<accession>A0ACA9MY54</accession>
<dbReference type="Proteomes" id="UP000789860">
    <property type="component" value="Unassembled WGS sequence"/>
</dbReference>
<sequence length="69" mass="7805">MVRDKGLEPLRFKAPDPKSGASTIPPAPFDFFSKSKEINEILREELLIPLNISPEELAKEIKVSKEQIK</sequence>
<organism evidence="1 2">
    <name type="scientific">Scutellospora calospora</name>
    <dbReference type="NCBI Taxonomy" id="85575"/>
    <lineage>
        <taxon>Eukaryota</taxon>
        <taxon>Fungi</taxon>
        <taxon>Fungi incertae sedis</taxon>
        <taxon>Mucoromycota</taxon>
        <taxon>Glomeromycotina</taxon>
        <taxon>Glomeromycetes</taxon>
        <taxon>Diversisporales</taxon>
        <taxon>Gigasporaceae</taxon>
        <taxon>Scutellospora</taxon>
    </lineage>
</organism>
<dbReference type="EMBL" id="CAJVPM010017627">
    <property type="protein sequence ID" value="CAG8620865.1"/>
    <property type="molecule type" value="Genomic_DNA"/>
</dbReference>
<evidence type="ECO:0000313" key="1">
    <source>
        <dbReference type="EMBL" id="CAG8620865.1"/>
    </source>
</evidence>
<protein>
    <submittedName>
        <fullName evidence="1">7766_t:CDS:1</fullName>
    </submittedName>
</protein>
<keyword evidence="2" id="KW-1185">Reference proteome</keyword>
<comment type="caution">
    <text evidence="1">The sequence shown here is derived from an EMBL/GenBank/DDBJ whole genome shotgun (WGS) entry which is preliminary data.</text>
</comment>